<name>A0ACC1SG89_9HYPO</name>
<proteinExistence type="predicted"/>
<dbReference type="Proteomes" id="UP001148629">
    <property type="component" value="Unassembled WGS sequence"/>
</dbReference>
<evidence type="ECO:0000313" key="2">
    <source>
        <dbReference type="Proteomes" id="UP001148629"/>
    </source>
</evidence>
<evidence type="ECO:0000313" key="1">
    <source>
        <dbReference type="EMBL" id="KAJ3539031.1"/>
    </source>
</evidence>
<keyword evidence="2" id="KW-1185">Reference proteome</keyword>
<comment type="caution">
    <text evidence="1">The sequence shown here is derived from an EMBL/GenBank/DDBJ whole genome shotgun (WGS) entry which is preliminary data.</text>
</comment>
<sequence>MAPIIHENDDGAATALVLATQKLSLATTELDRKFSQYRSVVPLLSNPNVLYLNSTFMPLSNLLVHQALTNFAHEALHNLSPKAAWLSAVKDTRELVARYLKTDSSTISFTRDTSEGLSYFIRSVPLQAGDNVVRLVPTIAEAERSGKVEAANAATFAPYVDDQTRVIGLSTIMFHSGQWNDVQDICSTYRPRGIHVLADLTQQARFTKVDVRAMGVSAAAFSLHKGLNCPTGFGALYVDQQVLEELNPTPATVTFASLASKRSDFLASEDPIELHNSARRYGHWNQNISASAAARAYLGFYLDTMGPKNVQDYLYRLGDELRKECKELGIQIVGARESKGACATSVYPGSKPASVV</sequence>
<dbReference type="EMBL" id="JANRMS010000483">
    <property type="protein sequence ID" value="KAJ3539031.1"/>
    <property type="molecule type" value="Genomic_DNA"/>
</dbReference>
<reference evidence="1" key="1">
    <citation type="submission" date="2022-08" db="EMBL/GenBank/DDBJ databases">
        <title>Genome Sequence of Fusarium decemcellulare.</title>
        <authorList>
            <person name="Buettner E."/>
        </authorList>
    </citation>
    <scope>NUCLEOTIDE SEQUENCE</scope>
    <source>
        <strain evidence="1">Babe19</strain>
    </source>
</reference>
<protein>
    <submittedName>
        <fullName evidence="1">Uncharacterized protein</fullName>
    </submittedName>
</protein>
<organism evidence="1 2">
    <name type="scientific">Fusarium decemcellulare</name>
    <dbReference type="NCBI Taxonomy" id="57161"/>
    <lineage>
        <taxon>Eukaryota</taxon>
        <taxon>Fungi</taxon>
        <taxon>Dikarya</taxon>
        <taxon>Ascomycota</taxon>
        <taxon>Pezizomycotina</taxon>
        <taxon>Sordariomycetes</taxon>
        <taxon>Hypocreomycetidae</taxon>
        <taxon>Hypocreales</taxon>
        <taxon>Nectriaceae</taxon>
        <taxon>Fusarium</taxon>
        <taxon>Fusarium decemcellulare species complex</taxon>
    </lineage>
</organism>
<accession>A0ACC1SG89</accession>
<gene>
    <name evidence="1" type="ORF">NM208_g5650</name>
</gene>